<reference evidence="1 2" key="1">
    <citation type="journal article" date="2014" name="Nature">
        <title>An environmental bacterial taxon with a large and distinct metabolic repertoire.</title>
        <authorList>
            <person name="Wilson M.C."/>
            <person name="Mori T."/>
            <person name="Ruckert C."/>
            <person name="Uria A.R."/>
            <person name="Helf M.J."/>
            <person name="Takada K."/>
            <person name="Gernert C."/>
            <person name="Steffens U.A."/>
            <person name="Heycke N."/>
            <person name="Schmitt S."/>
            <person name="Rinke C."/>
            <person name="Helfrich E.J."/>
            <person name="Brachmann A.O."/>
            <person name="Gurgui C."/>
            <person name="Wakimoto T."/>
            <person name="Kracht M."/>
            <person name="Crusemann M."/>
            <person name="Hentschel U."/>
            <person name="Abe I."/>
            <person name="Matsunaga S."/>
            <person name="Kalinowski J."/>
            <person name="Takeyama H."/>
            <person name="Piel J."/>
        </authorList>
    </citation>
    <scope>NUCLEOTIDE SEQUENCE [LARGE SCALE GENOMIC DNA]</scope>
    <source>
        <strain evidence="2">TSY2</strain>
    </source>
</reference>
<name>W4LNM3_9BACT</name>
<evidence type="ECO:0000313" key="2">
    <source>
        <dbReference type="Proteomes" id="UP000019140"/>
    </source>
</evidence>
<comment type="caution">
    <text evidence="1">The sequence shown here is derived from an EMBL/GenBank/DDBJ whole genome shotgun (WGS) entry which is preliminary data.</text>
</comment>
<dbReference type="SUPFAM" id="SSF52540">
    <property type="entry name" value="P-loop containing nucleoside triphosphate hydrolases"/>
    <property type="match status" value="1"/>
</dbReference>
<dbReference type="Gene3D" id="3.40.50.300">
    <property type="entry name" value="P-loop containing nucleotide triphosphate hydrolases"/>
    <property type="match status" value="1"/>
</dbReference>
<proteinExistence type="predicted"/>
<sequence>MFDGRIIRQARKGAQSNAVRAGRYYVIRQKSRWLTHSVEGLGLAIIVLRGTLWEIFMHLQRVQVPDFRALKNIDITFEKEFQPRIFPLGSQNGGGKSTLLQLIFVLLHCCVDSDRKHYLINMLENFHIDEGDNKRVLARIDIWDGDKTINLEFFSCKDDYIKSLGQNDDEIIDDSDFRLSIFDDLDILKNRIANSQDESGVLEDILSRLTSISKSKSKRLTKSRSILDKIDKFNSEIEGLQQNLDVDFYEVEKLNIRLQNVREVMNSNNYIYLCNHSTDKNSGEVLLCHIENIDIEESENFLKELSQKVFLAAPSTQVFLFLSKQDRNLLFQESNDEVN</sequence>
<accession>W4LNM3</accession>
<dbReference type="HOGENOM" id="CLU_818068_0_0_7"/>
<protein>
    <submittedName>
        <fullName evidence="1">Uncharacterized protein</fullName>
    </submittedName>
</protein>
<evidence type="ECO:0000313" key="1">
    <source>
        <dbReference type="EMBL" id="ETW99295.1"/>
    </source>
</evidence>
<dbReference type="AlphaFoldDB" id="W4LNM3"/>
<dbReference type="EMBL" id="AZHX01001855">
    <property type="protein sequence ID" value="ETW99295.1"/>
    <property type="molecule type" value="Genomic_DNA"/>
</dbReference>
<dbReference type="Proteomes" id="UP000019140">
    <property type="component" value="Unassembled WGS sequence"/>
</dbReference>
<keyword evidence="2" id="KW-1185">Reference proteome</keyword>
<gene>
    <name evidence="1" type="ORF">ETSY2_41195</name>
</gene>
<organism evidence="1 2">
    <name type="scientific">Candidatus Entotheonella gemina</name>
    <dbReference type="NCBI Taxonomy" id="1429439"/>
    <lineage>
        <taxon>Bacteria</taxon>
        <taxon>Pseudomonadati</taxon>
        <taxon>Nitrospinota/Tectimicrobiota group</taxon>
        <taxon>Candidatus Tectimicrobiota</taxon>
        <taxon>Candidatus Entotheonellia</taxon>
        <taxon>Candidatus Entotheonellales</taxon>
        <taxon>Candidatus Entotheonellaceae</taxon>
        <taxon>Candidatus Entotheonella</taxon>
    </lineage>
</organism>
<dbReference type="PATRIC" id="fig|1429439.4.peg.6927"/>
<dbReference type="InterPro" id="IPR027417">
    <property type="entry name" value="P-loop_NTPase"/>
</dbReference>